<sequence length="167" mass="18389">MDISTLNYFDAIIGGIILILAFKGFLNGAIKEFFGLVGIIGGVYISSRVVDDVSIFLYDNFFKIDNEATLKLLSFISVLALIWISSIILGAMFSKLSEMSGLGFMNRMFGFIMGGGKYFLIFSLIVTALSNVAVVQENLGKYVKDSKLYPYLKESGAVLINLDFKKA</sequence>
<dbReference type="PANTHER" id="PTHR36926">
    <property type="entry name" value="COLICIN V PRODUCTION PROTEIN"/>
    <property type="match status" value="1"/>
</dbReference>
<dbReference type="EMBL" id="FPHG01000049">
    <property type="protein sequence ID" value="SFV61904.1"/>
    <property type="molecule type" value="Genomic_DNA"/>
</dbReference>
<feature type="transmembrane region" description="Helical" evidence="5">
    <location>
        <begin position="70"/>
        <end position="94"/>
    </location>
</feature>
<dbReference type="GO" id="GO:0009403">
    <property type="term" value="P:toxin biosynthetic process"/>
    <property type="evidence" value="ECO:0007669"/>
    <property type="project" value="InterPro"/>
</dbReference>
<feature type="transmembrane region" description="Helical" evidence="5">
    <location>
        <begin position="115"/>
        <end position="135"/>
    </location>
</feature>
<dbReference type="PANTHER" id="PTHR36926:SF1">
    <property type="entry name" value="COLICIN V PRODUCTION PROTEIN"/>
    <property type="match status" value="1"/>
</dbReference>
<organism evidence="6">
    <name type="scientific">hydrothermal vent metagenome</name>
    <dbReference type="NCBI Taxonomy" id="652676"/>
    <lineage>
        <taxon>unclassified sequences</taxon>
        <taxon>metagenomes</taxon>
        <taxon>ecological metagenomes</taxon>
    </lineage>
</organism>
<evidence type="ECO:0000256" key="4">
    <source>
        <dbReference type="ARBA" id="ARBA00023136"/>
    </source>
</evidence>
<evidence type="ECO:0000256" key="5">
    <source>
        <dbReference type="SAM" id="Phobius"/>
    </source>
</evidence>
<accession>A0A1W1C849</accession>
<evidence type="ECO:0000313" key="6">
    <source>
        <dbReference type="EMBL" id="SFV61904.1"/>
    </source>
</evidence>
<keyword evidence="2 5" id="KW-0812">Transmembrane</keyword>
<gene>
    <name evidence="6" type="ORF">MNB_SV-9-1198</name>
</gene>
<name>A0A1W1C849_9ZZZZ</name>
<keyword evidence="3 5" id="KW-1133">Transmembrane helix</keyword>
<dbReference type="InterPro" id="IPR052719">
    <property type="entry name" value="CvpA-like"/>
</dbReference>
<feature type="transmembrane region" description="Helical" evidence="5">
    <location>
        <begin position="6"/>
        <end position="26"/>
    </location>
</feature>
<evidence type="ECO:0000256" key="3">
    <source>
        <dbReference type="ARBA" id="ARBA00022989"/>
    </source>
</evidence>
<evidence type="ECO:0000256" key="2">
    <source>
        <dbReference type="ARBA" id="ARBA00022692"/>
    </source>
</evidence>
<feature type="transmembrane region" description="Helical" evidence="5">
    <location>
        <begin position="33"/>
        <end position="50"/>
    </location>
</feature>
<dbReference type="GO" id="GO:0016020">
    <property type="term" value="C:membrane"/>
    <property type="evidence" value="ECO:0007669"/>
    <property type="project" value="UniProtKB-SubCell"/>
</dbReference>
<evidence type="ECO:0000256" key="1">
    <source>
        <dbReference type="ARBA" id="ARBA00004141"/>
    </source>
</evidence>
<comment type="subcellular location">
    <subcellularLocation>
        <location evidence="1">Membrane</location>
        <topology evidence="1">Multi-pass membrane protein</topology>
    </subcellularLocation>
</comment>
<dbReference type="InterPro" id="IPR003825">
    <property type="entry name" value="Colicin-V_CvpA"/>
</dbReference>
<dbReference type="Pfam" id="PF02674">
    <property type="entry name" value="Colicin_V"/>
    <property type="match status" value="1"/>
</dbReference>
<protein>
    <submittedName>
        <fullName evidence="6">Colicin V production protein</fullName>
    </submittedName>
</protein>
<keyword evidence="4 5" id="KW-0472">Membrane</keyword>
<dbReference type="AlphaFoldDB" id="A0A1W1C849"/>
<proteinExistence type="predicted"/>
<reference evidence="6" key="1">
    <citation type="submission" date="2016-10" db="EMBL/GenBank/DDBJ databases">
        <authorList>
            <person name="de Groot N.N."/>
        </authorList>
    </citation>
    <scope>NUCLEOTIDE SEQUENCE</scope>
</reference>